<proteinExistence type="predicted"/>
<keyword evidence="3" id="KW-1185">Reference proteome</keyword>
<dbReference type="EMBL" id="LFZO01000620">
    <property type="protein sequence ID" value="KXT02620.1"/>
    <property type="molecule type" value="Genomic_DNA"/>
</dbReference>
<dbReference type="AlphaFoldDB" id="A0A139HJJ7"/>
<protein>
    <submittedName>
        <fullName evidence="2">Uncharacterized protein</fullName>
    </submittedName>
</protein>
<gene>
    <name evidence="2" type="ORF">AC579_5442</name>
</gene>
<evidence type="ECO:0000313" key="2">
    <source>
        <dbReference type="EMBL" id="KXT02620.1"/>
    </source>
</evidence>
<name>A0A139HJJ7_9PEZI</name>
<dbReference type="Proteomes" id="UP000073492">
    <property type="component" value="Unassembled WGS sequence"/>
</dbReference>
<evidence type="ECO:0000256" key="1">
    <source>
        <dbReference type="SAM" id="MobiDB-lite"/>
    </source>
</evidence>
<accession>A0A139HJJ7</accession>
<evidence type="ECO:0000313" key="3">
    <source>
        <dbReference type="Proteomes" id="UP000073492"/>
    </source>
</evidence>
<feature type="region of interest" description="Disordered" evidence="1">
    <location>
        <begin position="105"/>
        <end position="138"/>
    </location>
</feature>
<organism evidence="2 3">
    <name type="scientific">Pseudocercospora musae</name>
    <dbReference type="NCBI Taxonomy" id="113226"/>
    <lineage>
        <taxon>Eukaryota</taxon>
        <taxon>Fungi</taxon>
        <taxon>Dikarya</taxon>
        <taxon>Ascomycota</taxon>
        <taxon>Pezizomycotina</taxon>
        <taxon>Dothideomycetes</taxon>
        <taxon>Dothideomycetidae</taxon>
        <taxon>Mycosphaerellales</taxon>
        <taxon>Mycosphaerellaceae</taxon>
        <taxon>Pseudocercospora</taxon>
    </lineage>
</organism>
<sequence length="138" mass="15296">MVFNSLIHVLDLVGHGPYLSFRKWFFSLKAWNYTNLPQQVKTGSGRIYDCSGPLILTLLMFKSTNAASHSALIPRSCGDHEVDCTQYVDPYDPESVIVAGSDYVGRPPLLSHEQSPSTDSRERMVLPPTPPSIDSKSV</sequence>
<reference evidence="2 3" key="1">
    <citation type="submission" date="2015-07" db="EMBL/GenBank/DDBJ databases">
        <title>Comparative genomics of the Sigatoka disease complex on banana suggests a link between parallel evolutionary changes in Pseudocercospora fijiensis and Pseudocercospora eumusae and increased virulence on the banana host.</title>
        <authorList>
            <person name="Chang T.-C."/>
            <person name="Salvucci A."/>
            <person name="Crous P.W."/>
            <person name="Stergiopoulos I."/>
        </authorList>
    </citation>
    <scope>NUCLEOTIDE SEQUENCE [LARGE SCALE GENOMIC DNA]</scope>
    <source>
        <strain evidence="2 3">CBS 116634</strain>
    </source>
</reference>
<comment type="caution">
    <text evidence="2">The sequence shown here is derived from an EMBL/GenBank/DDBJ whole genome shotgun (WGS) entry which is preliminary data.</text>
</comment>